<reference evidence="4 5" key="1">
    <citation type="submission" date="2018-08" db="EMBL/GenBank/DDBJ databases">
        <title>Aphanomyces genome sequencing and annotation.</title>
        <authorList>
            <person name="Minardi D."/>
            <person name="Oidtmann B."/>
            <person name="Van Der Giezen M."/>
            <person name="Studholme D.J."/>
        </authorList>
    </citation>
    <scope>NUCLEOTIDE SEQUENCE [LARGE SCALE GENOMIC DNA]</scope>
    <source>
        <strain evidence="4 5">D2</strain>
    </source>
</reference>
<feature type="region of interest" description="Disordered" evidence="3">
    <location>
        <begin position="1751"/>
        <end position="1863"/>
    </location>
</feature>
<accession>A0A397CXI8</accession>
<feature type="region of interest" description="Disordered" evidence="3">
    <location>
        <begin position="1983"/>
        <end position="2007"/>
    </location>
</feature>
<dbReference type="PRINTS" id="PR00449">
    <property type="entry name" value="RASTRNSFRMNG"/>
</dbReference>
<dbReference type="FunFam" id="3.40.50.300:FF:001447">
    <property type="entry name" value="Ras-related protein Rab-1B"/>
    <property type="match status" value="2"/>
</dbReference>
<dbReference type="Gene3D" id="1.25.10.10">
    <property type="entry name" value="Leucine-rich Repeat Variant"/>
    <property type="match status" value="1"/>
</dbReference>
<feature type="region of interest" description="Disordered" evidence="3">
    <location>
        <begin position="209"/>
        <end position="238"/>
    </location>
</feature>
<dbReference type="PANTHER" id="PTHR47977">
    <property type="entry name" value="RAS-RELATED PROTEIN RAB"/>
    <property type="match status" value="1"/>
</dbReference>
<dbReference type="GO" id="GO:0003924">
    <property type="term" value="F:GTPase activity"/>
    <property type="evidence" value="ECO:0007669"/>
    <property type="project" value="InterPro"/>
</dbReference>
<feature type="compositionally biased region" description="Low complexity" evidence="3">
    <location>
        <begin position="1846"/>
        <end position="1856"/>
    </location>
</feature>
<dbReference type="Proteomes" id="UP000266643">
    <property type="component" value="Unassembled WGS sequence"/>
</dbReference>
<dbReference type="VEuPathDB" id="FungiDB:H257_16980"/>
<comment type="caution">
    <text evidence="4">The sequence shown here is derived from an EMBL/GenBank/DDBJ whole genome shotgun (WGS) entry which is preliminary data.</text>
</comment>
<protein>
    <submittedName>
        <fullName evidence="4">Uncharacterized protein</fullName>
    </submittedName>
</protein>
<dbReference type="InterPro" id="IPR050227">
    <property type="entry name" value="Rab"/>
</dbReference>
<proteinExistence type="predicted"/>
<dbReference type="Gene3D" id="3.40.50.300">
    <property type="entry name" value="P-loop containing nucleotide triphosphate hydrolases"/>
    <property type="match status" value="2"/>
</dbReference>
<sequence length="2007" mass="220691">DHLFKLVLIGDSGVGKSCLLLRFADDAFTESYITTIGVDFESFDHVNDWLNEVNRYASEGTCKLLVGNKSDMTTKKVVSFESAKAFADSLAIPFLETSAKNAQNVEEAFLTMASELITIRELVGSTVLKLGHPLEEIRLRSLRSIHTKITMGLWPHPHKLPVKIQHLLMELLPSLAPDYSPAQDILTQLQAVNTTPHSTETKCALNAPRAPAPRVAPTDRPMGGKSIEATVAPPRPDVPSSVQSGWTFSHVQLCDADDQLLFEFEVKLKMHGNTKEGLRLFIEFGETMLRDFPAEVFLQRPAILQYLLHLLQLPLIELNQPPPSTSSSSSSPCFGEVFFGYTSARNNRRRHPDSALFFVLLGLLEDLVAGLSKSFQLHMDASYHSQVVISLSRSKPPPLSSSHPLPSYPCAGHPRRDHGGIAWSYSGAMCHVFKAVASLLTRPLVPRLHVLGLLLPLIDSLRDVSAATDAIDSFELDRLGECFAVLMDALDDSTSPDDHPSAATTVYYYTWQVLVQMLTSMGTSNLVLPPRLLQTVQNVVFDQALYDVAPSYRHKLLPIVASVNPHVDNLLEQHISTMDIVKNWPAFVRHVDQVVENDQDVEDNQLPQQALAILSVLDHVRPIDASLAVLTAAAKTLRLVTDDDTLFTNLLSALLLAHHGAKTSSHFQDVAISLEASRSPAAAIPASIVVCVYQSAVPFLQHWAYADTPQSPAHQHMQPVLAAKLRDMQGDFAQSVVGMARCLLHTSEFVRRSASVGLASALVDDCCSYVEQRDWMVQPEFTPGDPFHDLLTPLRHHVATFKLPWHQDHHPSPASTLPPPLHQNKQQNVLGNIRKLIAMLQSPSLEWTIKESALHQVIQSVDRLVTLSSYDDDDVVVPCLMDAVVPFLAHSNAKFHLLPLVLLRDLLSVSPDVRQLVRSNHNNILHVLLPFVYSPQTDVRACAYFAVLVLTCAPEVWGESPLWRLHVPSMITSTFGLHAATLWPSIKVPSTTTPTTTPISTTPSSYDDDNREVYHILHVSPQDFVAAAIDAANAATSHRQYLHAMYQLTCLARVDASAVGRAISTQIETKARFLQCLHTIPTSWRDQVALASLLHVLALVVHHMDMSALMYILIAMKSNAILPLFTRHPTHQQQYGGGLHVKVLMLLLSMARCKDLVEFIAALVLDTALHDHLRTVFILGDDRPAQVLSLQLLESLMAQSSMLSRWSTNELAPTLVQAVGGGGGESSCIVYSSASFGGKHVVMWALSCLLATHSSFSTAMSANRFVFDRDARVRAMGFRLLLLNDPAFITLAKDAVVDSTECAAVRVQAAHYLVRQHVQDAEFAAKVAAVLRDQEQRTSFFLSPEFVLVCARLVPPAISTTELLKVSQSHSNTWQTVHQGRAIQCIGEILTRLDPVDSTLLPHLHEIYALTDDSIEYVHLLGVAMRVLCRLLDQLSTIDQVEELTLVTKLVEMVHTDRSLLPACHVIHCLSKHSTWKHVVQNAQGESIADALMAFVADKPSNHVPQVALALQSLFEAHESRFIDRAMDTGFSVLLNPDCVLACIKYGYVAKLMGIVGTLVYKHQKNKRNNPCDSVVAHVVAVVANVSFSPDGRAEICRFGALKDVLTDLLATPSLALPTALLLRNLTFTSIAKAQFVQWKPIMTSLLAFLRHENPFVTNFASTAVWSLLHNNQKATTHVVELNWSTHVTDATVYLTQASNESDRVLLSQAQANLERISQLIECNNADKHDQLKPLDRLAISLNTKFVRRDSTKNELPPLPRVKFDSSSVASDHEDFIDSPSSSSPSSHSSGGIVQSKMASRQQPPPPKPKRNYQQPPDDDHDAIESDDAYAAPIQPRRGRSTRAASQSPPSSPQSSRHTAVAPLKSVEGEAETTIGAAVKMKGELSFERLLRIEGEFEGKLVSKGSLVIGQKGLLTGNIDGMKEVLVAGGRVIGNITVERLVLRDKGQIFGNVTAKSVRIDPECILMGTLNVNPHAPQRINLKGEPVVEEPKPVAPATPTTPQPPPA</sequence>
<feature type="compositionally biased region" description="Low complexity" evidence="3">
    <location>
        <begin position="1779"/>
        <end position="1790"/>
    </location>
</feature>
<feature type="non-terminal residue" evidence="4">
    <location>
        <position position="1"/>
    </location>
</feature>
<name>A0A397CXI8_APHAT</name>
<dbReference type="SMART" id="SM00174">
    <property type="entry name" value="RHO"/>
    <property type="match status" value="1"/>
</dbReference>
<keyword evidence="2" id="KW-0342">GTP-binding</keyword>
<evidence type="ECO:0000313" key="4">
    <source>
        <dbReference type="EMBL" id="RHY54664.1"/>
    </source>
</evidence>
<dbReference type="InterPro" id="IPR011989">
    <property type="entry name" value="ARM-like"/>
</dbReference>
<organism evidence="4 5">
    <name type="scientific">Aphanomyces astaci</name>
    <name type="common">Crayfish plague agent</name>
    <dbReference type="NCBI Taxonomy" id="112090"/>
    <lineage>
        <taxon>Eukaryota</taxon>
        <taxon>Sar</taxon>
        <taxon>Stramenopiles</taxon>
        <taxon>Oomycota</taxon>
        <taxon>Saprolegniomycetes</taxon>
        <taxon>Saprolegniales</taxon>
        <taxon>Verrucalvaceae</taxon>
        <taxon>Aphanomyces</taxon>
    </lineage>
</organism>
<keyword evidence="1" id="KW-0547">Nucleotide-binding</keyword>
<dbReference type="GO" id="GO:0005525">
    <property type="term" value="F:GTP binding"/>
    <property type="evidence" value="ECO:0007669"/>
    <property type="project" value="UniProtKB-KW"/>
</dbReference>
<evidence type="ECO:0000256" key="2">
    <source>
        <dbReference type="ARBA" id="ARBA00023134"/>
    </source>
</evidence>
<evidence type="ECO:0000256" key="1">
    <source>
        <dbReference type="ARBA" id="ARBA00022741"/>
    </source>
</evidence>
<evidence type="ECO:0000313" key="5">
    <source>
        <dbReference type="Proteomes" id="UP000266643"/>
    </source>
</evidence>
<dbReference type="EMBL" id="QUTD01006558">
    <property type="protein sequence ID" value="RHY54664.1"/>
    <property type="molecule type" value="Genomic_DNA"/>
</dbReference>
<dbReference type="InterPro" id="IPR001806">
    <property type="entry name" value="Small_GTPase"/>
</dbReference>
<dbReference type="SMART" id="SM00175">
    <property type="entry name" value="RAB"/>
    <property type="match status" value="1"/>
</dbReference>
<dbReference type="InterPro" id="IPR016024">
    <property type="entry name" value="ARM-type_fold"/>
</dbReference>
<feature type="compositionally biased region" description="Low complexity" evidence="3">
    <location>
        <begin position="209"/>
        <end position="221"/>
    </location>
</feature>
<dbReference type="InterPro" id="IPR007607">
    <property type="entry name" value="BacA/B"/>
</dbReference>
<dbReference type="Pfam" id="PF00071">
    <property type="entry name" value="Ras"/>
    <property type="match status" value="1"/>
</dbReference>
<dbReference type="SMART" id="SM00173">
    <property type="entry name" value="RAS"/>
    <property type="match status" value="1"/>
</dbReference>
<gene>
    <name evidence="4" type="ORF">DYB30_006812</name>
</gene>
<feature type="compositionally biased region" description="Pro residues" evidence="3">
    <location>
        <begin position="1993"/>
        <end position="2007"/>
    </location>
</feature>
<evidence type="ECO:0000256" key="3">
    <source>
        <dbReference type="SAM" id="MobiDB-lite"/>
    </source>
</evidence>
<dbReference type="SUPFAM" id="SSF48371">
    <property type="entry name" value="ARM repeat"/>
    <property type="match status" value="1"/>
</dbReference>
<dbReference type="SUPFAM" id="SSF52540">
    <property type="entry name" value="P-loop containing nucleoside triphosphate hydrolases"/>
    <property type="match status" value="1"/>
</dbReference>
<feature type="compositionally biased region" description="Acidic residues" evidence="3">
    <location>
        <begin position="1817"/>
        <end position="1828"/>
    </location>
</feature>
<dbReference type="Pfam" id="PF04519">
    <property type="entry name" value="Bactofilin"/>
    <property type="match status" value="1"/>
</dbReference>
<dbReference type="PROSITE" id="PS51419">
    <property type="entry name" value="RAB"/>
    <property type="match status" value="1"/>
</dbReference>
<dbReference type="InterPro" id="IPR027417">
    <property type="entry name" value="P-loop_NTPase"/>
</dbReference>